<accession>A0ABQ4UI08</accession>
<name>A0ABQ4UI08_9HYPH</name>
<evidence type="ECO:0000313" key="1">
    <source>
        <dbReference type="EMBL" id="GJE66940.1"/>
    </source>
</evidence>
<proteinExistence type="predicted"/>
<keyword evidence="2" id="KW-1185">Reference proteome</keyword>
<dbReference type="EMBL" id="BPRC01000019">
    <property type="protein sequence ID" value="GJE66940.1"/>
    <property type="molecule type" value="Genomic_DNA"/>
</dbReference>
<reference evidence="1" key="2">
    <citation type="submission" date="2021-08" db="EMBL/GenBank/DDBJ databases">
        <authorList>
            <person name="Tani A."/>
            <person name="Ola A."/>
            <person name="Ogura Y."/>
            <person name="Katsura K."/>
            <person name="Hayashi T."/>
        </authorList>
    </citation>
    <scope>NUCLEOTIDE SEQUENCE</scope>
    <source>
        <strain evidence="1">NBRC 15686</strain>
    </source>
</reference>
<comment type="caution">
    <text evidence="1">The sequence shown here is derived from an EMBL/GenBank/DDBJ whole genome shotgun (WGS) entry which is preliminary data.</text>
</comment>
<reference evidence="1" key="1">
    <citation type="journal article" date="2021" name="Front. Microbiol.">
        <title>Comprehensive Comparative Genomics and Phenotyping of Methylobacterium Species.</title>
        <authorList>
            <person name="Alessa O."/>
            <person name="Ogura Y."/>
            <person name="Fujitani Y."/>
            <person name="Takami H."/>
            <person name="Hayashi T."/>
            <person name="Sahin N."/>
            <person name="Tani A."/>
        </authorList>
    </citation>
    <scope>NUCLEOTIDE SEQUENCE</scope>
    <source>
        <strain evidence="1">NBRC 15686</strain>
    </source>
</reference>
<organism evidence="1 2">
    <name type="scientific">Methylorubrum aminovorans</name>
    <dbReference type="NCBI Taxonomy" id="269069"/>
    <lineage>
        <taxon>Bacteria</taxon>
        <taxon>Pseudomonadati</taxon>
        <taxon>Pseudomonadota</taxon>
        <taxon>Alphaproteobacteria</taxon>
        <taxon>Hyphomicrobiales</taxon>
        <taxon>Methylobacteriaceae</taxon>
        <taxon>Methylorubrum</taxon>
    </lineage>
</organism>
<dbReference type="Proteomes" id="UP001055039">
    <property type="component" value="Unassembled WGS sequence"/>
</dbReference>
<evidence type="ECO:0000313" key="2">
    <source>
        <dbReference type="Proteomes" id="UP001055039"/>
    </source>
</evidence>
<gene>
    <name evidence="1" type="ORF">LNAOJCKE_4164</name>
</gene>
<evidence type="ECO:0008006" key="3">
    <source>
        <dbReference type="Google" id="ProtNLM"/>
    </source>
</evidence>
<protein>
    <recommendedName>
        <fullName evidence="3">DUF3445 domain-containing protein</fullName>
    </recommendedName>
</protein>
<sequence length="217" mass="23724">MFFELPDESWMARARPLGPFLCDAAFRIADSLYVGPDHGIGPDDWERLRVPLDPTDLPCRVANLVAAIDLPGREAALAAHYERLIAEARQHDKPAALAHPFPYFSVTPLLLEADRPVVTFPWTDDVPLTSAVLTALAGTGANGAVWDEIDQGWFMRIVARDGMLFIAEGDPDEGPDVVLRVEARAAAAQAGAALARLRTLHADLIRVFGRDLWSYAS</sequence>